<dbReference type="Proteomes" id="UP001054837">
    <property type="component" value="Unassembled WGS sequence"/>
</dbReference>
<feature type="chain" id="PRO_5043629765" evidence="1">
    <location>
        <begin position="20"/>
        <end position="177"/>
    </location>
</feature>
<accession>A0AAV4TAT4</accession>
<organism evidence="2 3">
    <name type="scientific">Caerostris darwini</name>
    <dbReference type="NCBI Taxonomy" id="1538125"/>
    <lineage>
        <taxon>Eukaryota</taxon>
        <taxon>Metazoa</taxon>
        <taxon>Ecdysozoa</taxon>
        <taxon>Arthropoda</taxon>
        <taxon>Chelicerata</taxon>
        <taxon>Arachnida</taxon>
        <taxon>Araneae</taxon>
        <taxon>Araneomorphae</taxon>
        <taxon>Entelegynae</taxon>
        <taxon>Araneoidea</taxon>
        <taxon>Araneidae</taxon>
        <taxon>Caerostris</taxon>
    </lineage>
</organism>
<evidence type="ECO:0000256" key="1">
    <source>
        <dbReference type="SAM" id="SignalP"/>
    </source>
</evidence>
<reference evidence="2 3" key="1">
    <citation type="submission" date="2021-06" db="EMBL/GenBank/DDBJ databases">
        <title>Caerostris darwini draft genome.</title>
        <authorList>
            <person name="Kono N."/>
            <person name="Arakawa K."/>
        </authorList>
    </citation>
    <scope>NUCLEOTIDE SEQUENCE [LARGE SCALE GENOMIC DNA]</scope>
</reference>
<evidence type="ECO:0000313" key="2">
    <source>
        <dbReference type="EMBL" id="GIY42461.1"/>
    </source>
</evidence>
<keyword evidence="1" id="KW-0732">Signal</keyword>
<gene>
    <name evidence="2" type="ORF">CDAR_185671</name>
</gene>
<dbReference type="EMBL" id="BPLQ01009204">
    <property type="protein sequence ID" value="GIY42461.1"/>
    <property type="molecule type" value="Genomic_DNA"/>
</dbReference>
<name>A0AAV4TAT4_9ARAC</name>
<sequence>MRIKSPWVIISHLCLVVKASLLGTQIHSLRLSMLWILSSAIDSEEPPTQFLWTAIKFHFTIPPPSRSSLKDPDASTALSSTSCCHHLQQHPARRKSLSPSHANSFITPINVMDPLLGHRFRGAPNSIPLDRHKIPLYDPPSKPVFIKRSRCIHGSFFDELLPSSAAAVNDDHFALGY</sequence>
<evidence type="ECO:0000313" key="3">
    <source>
        <dbReference type="Proteomes" id="UP001054837"/>
    </source>
</evidence>
<dbReference type="AlphaFoldDB" id="A0AAV4TAT4"/>
<proteinExistence type="predicted"/>
<comment type="caution">
    <text evidence="2">The sequence shown here is derived from an EMBL/GenBank/DDBJ whole genome shotgun (WGS) entry which is preliminary data.</text>
</comment>
<keyword evidence="3" id="KW-1185">Reference proteome</keyword>
<feature type="signal peptide" evidence="1">
    <location>
        <begin position="1"/>
        <end position="19"/>
    </location>
</feature>
<protein>
    <submittedName>
        <fullName evidence="2">Uncharacterized protein</fullName>
    </submittedName>
</protein>